<keyword evidence="2" id="KW-1185">Reference proteome</keyword>
<evidence type="ECO:0000313" key="1">
    <source>
        <dbReference type="EMBL" id="OLV18420.1"/>
    </source>
</evidence>
<reference evidence="1 2" key="1">
    <citation type="submission" date="2017-01" db="EMBL/GenBank/DDBJ databases">
        <title>Genome Analysis of Deinococcus marmoris KOPRI26562.</title>
        <authorList>
            <person name="Kim J.H."/>
            <person name="Oh H.-M."/>
        </authorList>
    </citation>
    <scope>NUCLEOTIDE SEQUENCE [LARGE SCALE GENOMIC DNA]</scope>
    <source>
        <strain evidence="1 2">KOPRI26562</strain>
    </source>
</reference>
<dbReference type="EMBL" id="MSTI01000067">
    <property type="protein sequence ID" value="OLV18420.1"/>
    <property type="molecule type" value="Genomic_DNA"/>
</dbReference>
<dbReference type="AlphaFoldDB" id="A0A1U7NZT9"/>
<dbReference type="Proteomes" id="UP000186607">
    <property type="component" value="Unassembled WGS sequence"/>
</dbReference>
<organism evidence="1 2">
    <name type="scientific">Deinococcus marmoris</name>
    <dbReference type="NCBI Taxonomy" id="249408"/>
    <lineage>
        <taxon>Bacteria</taxon>
        <taxon>Thermotogati</taxon>
        <taxon>Deinococcota</taxon>
        <taxon>Deinococci</taxon>
        <taxon>Deinococcales</taxon>
        <taxon>Deinococcaceae</taxon>
        <taxon>Deinococcus</taxon>
    </lineage>
</organism>
<proteinExistence type="predicted"/>
<accession>A0A1U7NZT9</accession>
<comment type="caution">
    <text evidence="1">The sequence shown here is derived from an EMBL/GenBank/DDBJ whole genome shotgun (WGS) entry which is preliminary data.</text>
</comment>
<name>A0A1U7NZT9_9DEIO</name>
<protein>
    <submittedName>
        <fullName evidence="1">Uncharacterized protein</fullName>
    </submittedName>
</protein>
<sequence length="55" mass="5885">MMTPVFNAPVLPPDVFSFLGREQPAAHGISHLLGDSPIPMGDVVFPADQGLGRRK</sequence>
<evidence type="ECO:0000313" key="2">
    <source>
        <dbReference type="Proteomes" id="UP000186607"/>
    </source>
</evidence>
<gene>
    <name evidence="1" type="ORF">BOO71_0005857</name>
</gene>